<organism evidence="24 25">
    <name type="scientific">Wallemia ichthyophaga</name>
    <dbReference type="NCBI Taxonomy" id="245174"/>
    <lineage>
        <taxon>Eukaryota</taxon>
        <taxon>Fungi</taxon>
        <taxon>Dikarya</taxon>
        <taxon>Basidiomycota</taxon>
        <taxon>Wallemiomycotina</taxon>
        <taxon>Wallemiomycetes</taxon>
        <taxon>Wallemiales</taxon>
        <taxon>Wallemiaceae</taxon>
        <taxon>Wallemia</taxon>
    </lineage>
</organism>
<dbReference type="InterPro" id="IPR006555">
    <property type="entry name" value="ATP-dep_Helicase_C"/>
</dbReference>
<feature type="compositionally biased region" description="Basic and acidic residues" evidence="22">
    <location>
        <begin position="505"/>
        <end position="526"/>
    </location>
</feature>
<name>A0A4T0J5A2_WALIC</name>
<dbReference type="EMBL" id="SPOI01000086">
    <property type="protein sequence ID" value="TIB37916.1"/>
    <property type="molecule type" value="Genomic_DNA"/>
</dbReference>
<keyword evidence="10" id="KW-0067">ATP-binding</keyword>
<evidence type="ECO:0000256" key="22">
    <source>
        <dbReference type="SAM" id="MobiDB-lite"/>
    </source>
</evidence>
<evidence type="ECO:0000256" key="4">
    <source>
        <dbReference type="ARBA" id="ARBA00016387"/>
    </source>
</evidence>
<evidence type="ECO:0000313" key="25">
    <source>
        <dbReference type="Proteomes" id="UP000310689"/>
    </source>
</evidence>
<dbReference type="GO" id="GO:0006139">
    <property type="term" value="P:nucleobase-containing compound metabolic process"/>
    <property type="evidence" value="ECO:0007669"/>
    <property type="project" value="InterPro"/>
</dbReference>
<keyword evidence="6" id="KW-0479">Metal-binding</keyword>
<dbReference type="AlphaFoldDB" id="A0A4T0J5A2"/>
<comment type="function">
    <text evidence="20">ATP-dependent DNA helicase important for chromosome transmission and normal cell cycle progression in G(2)/M. May have a role in changing DNA topology to allow the loading of proteins involved in maintaining sister chromatid cohesion in the vicinity of the centromeres. Has a specific role in chromosome segregation during meiosis II.</text>
</comment>
<reference evidence="24 25" key="1">
    <citation type="submission" date="2019-03" db="EMBL/GenBank/DDBJ databases">
        <title>Sequencing 23 genomes of Wallemia ichthyophaga.</title>
        <authorList>
            <person name="Gostincar C."/>
        </authorList>
    </citation>
    <scope>NUCLEOTIDE SEQUENCE [LARGE SCALE GENOMIC DNA]</scope>
    <source>
        <strain evidence="24 25">EXF-6200</strain>
    </source>
</reference>
<accession>A0A4T0J5A2</accession>
<keyword evidence="15" id="KW-0131">Cell cycle</keyword>
<keyword evidence="14" id="KW-0539">Nucleus</keyword>
<dbReference type="NCBIfam" id="TIGR00604">
    <property type="entry name" value="rad3"/>
    <property type="match status" value="1"/>
</dbReference>
<comment type="subcellular location">
    <subcellularLocation>
        <location evidence="2">Nucleus</location>
    </subcellularLocation>
</comment>
<evidence type="ECO:0000256" key="7">
    <source>
        <dbReference type="ARBA" id="ARBA00022741"/>
    </source>
</evidence>
<dbReference type="Pfam" id="PF06733">
    <property type="entry name" value="DEAD_2"/>
    <property type="match status" value="1"/>
</dbReference>
<dbReference type="GO" id="GO:0051536">
    <property type="term" value="F:iron-sulfur cluster binding"/>
    <property type="evidence" value="ECO:0007669"/>
    <property type="project" value="UniProtKB-KW"/>
</dbReference>
<dbReference type="InterPro" id="IPR013020">
    <property type="entry name" value="Rad3/Chl1-like"/>
</dbReference>
<proteinExistence type="inferred from homology"/>
<comment type="similarity">
    <text evidence="3">Belongs to the DEAD box helicase family. DEAH subfamily. DDX11/CHL1 sub-subfamily.</text>
</comment>
<dbReference type="InterPro" id="IPR027417">
    <property type="entry name" value="P-loop_NTPase"/>
</dbReference>
<dbReference type="Proteomes" id="UP000310689">
    <property type="component" value="Unassembled WGS sequence"/>
</dbReference>
<dbReference type="GO" id="GO:0034085">
    <property type="term" value="P:establishment of sister chromatid cohesion"/>
    <property type="evidence" value="ECO:0007669"/>
    <property type="project" value="TreeGrafter"/>
</dbReference>
<gene>
    <name evidence="24" type="ORF">E3P86_01987</name>
</gene>
<dbReference type="Gene3D" id="3.40.50.300">
    <property type="entry name" value="P-loop containing nucleotide triphosphate hydrolases"/>
    <property type="match status" value="3"/>
</dbReference>
<sequence length="872" mass="98309">MTKFQAFPYSPYAIQNDFMSACYDACENSSVAVLESPTGTGKSLSLLVGCLTWLRDYSIRSRDSTIDRLREDLLAKKGNKPAWVIEHSLKLKREDLDNELRLMDERLAAVREKEQLLRKHTVKYDDDNARKKIRIDYDDAADDDHFLPDENCQSENDDINADAKAMLDEFDLNSSKLHSSKQNQNQNRSKYMEAAELQEQEVDRTKIFFASRTHSQLSQFISEISKTSYQENARVISLASRKNLCINSKARNAPGGDAGLNERCRELRTAPASSEKRCEFYPKIDEQGRLLEFRDHALSSIRNVEDLEELGKTLHVCPYYGSRRAIKQSEICTLPYNLLLSKRARESLGISLKNRMSIATHRHFAHHFTDIVVIDEAHNLIDTILAVHSCSVTMRTLNAAINALSTYMQRYGKRLSGQHLVSLKLFAKTLKGLIVFCDKMKAQRETQKATPRQKNDKQPHPQTQTQEEIFQPKDVVEGFGEDVNLGSVEAYLRDSHMSQKLGAFAEREAKQDSLRKPYNKDSKDSASTDNVSFASASSMHHVQSLLLALAYPDSDGRVVVTFEADTVRLSYQLLNGAEHFRSILDESRAVILAGGTMHPISDFKTFLMPSLPPSRFTSLSCAHVIPPSHLLATALSKGPSGLDMDFRYEARSKPELMNELGMIVQNLINLVPDGLVIFFPSYGYLNSVEAHWKKSGVIGRIEQKKKLFREPKEAADVQITLDKYTQGIQCKTGKITGSVLFAVVGAKLSEGINFSDNLARCVVMVGLPFPSPSPALEERKNYVRSFTKSSQHDAGNELVMNQCMRFVNQSIGRAIRHQNDWAGLVLIDKRFGTSQIQNKLPGWINKSMTVSQTFPQAIKNIAPFYARKKKAI</sequence>
<dbReference type="GO" id="GO:0046872">
    <property type="term" value="F:metal ion binding"/>
    <property type="evidence" value="ECO:0007669"/>
    <property type="project" value="UniProtKB-KW"/>
</dbReference>
<evidence type="ECO:0000256" key="1">
    <source>
        <dbReference type="ARBA" id="ARBA00001966"/>
    </source>
</evidence>
<protein>
    <recommendedName>
        <fullName evidence="5">ATP-dependent DNA helicase CHL1</fullName>
        <ecNumber evidence="17">5.6.2.3</ecNumber>
    </recommendedName>
    <alternativeName>
        <fullName evidence="4">ATP-dependent DNA helicase chl1</fullName>
    </alternativeName>
    <alternativeName>
        <fullName evidence="16">Chromosome loss protein 1</fullName>
    </alternativeName>
    <alternativeName>
        <fullName evidence="18 19">DNA 5'-3' helicase CHL1</fullName>
    </alternativeName>
</protein>
<comment type="caution">
    <text evidence="24">The sequence shown here is derived from an EMBL/GenBank/DDBJ whole genome shotgun (WGS) entry which is preliminary data.</text>
</comment>
<dbReference type="SUPFAM" id="SSF52540">
    <property type="entry name" value="P-loop containing nucleoside triphosphate hydrolases"/>
    <property type="match status" value="1"/>
</dbReference>
<evidence type="ECO:0000256" key="8">
    <source>
        <dbReference type="ARBA" id="ARBA00022801"/>
    </source>
</evidence>
<dbReference type="Pfam" id="PF13307">
    <property type="entry name" value="Helicase_C_2"/>
    <property type="match status" value="1"/>
</dbReference>
<evidence type="ECO:0000256" key="21">
    <source>
        <dbReference type="ARBA" id="ARBA00048954"/>
    </source>
</evidence>
<dbReference type="PROSITE" id="PS51193">
    <property type="entry name" value="HELICASE_ATP_BIND_2"/>
    <property type="match status" value="1"/>
</dbReference>
<dbReference type="SMART" id="SM00491">
    <property type="entry name" value="HELICc2"/>
    <property type="match status" value="1"/>
</dbReference>
<feature type="region of interest" description="Disordered" evidence="22">
    <location>
        <begin position="445"/>
        <end position="470"/>
    </location>
</feature>
<evidence type="ECO:0000256" key="17">
    <source>
        <dbReference type="ARBA" id="ARBA00044969"/>
    </source>
</evidence>
<dbReference type="EC" id="5.6.2.3" evidence="17"/>
<evidence type="ECO:0000256" key="11">
    <source>
        <dbReference type="ARBA" id="ARBA00023004"/>
    </source>
</evidence>
<evidence type="ECO:0000256" key="20">
    <source>
        <dbReference type="ARBA" id="ARBA00045702"/>
    </source>
</evidence>
<evidence type="ECO:0000256" key="13">
    <source>
        <dbReference type="ARBA" id="ARBA00023235"/>
    </source>
</evidence>
<feature type="region of interest" description="Disordered" evidence="22">
    <location>
        <begin position="505"/>
        <end position="529"/>
    </location>
</feature>
<dbReference type="InterPro" id="IPR006554">
    <property type="entry name" value="Helicase-like_DEXD_c2"/>
</dbReference>
<evidence type="ECO:0000256" key="18">
    <source>
        <dbReference type="ARBA" id="ARBA00044998"/>
    </source>
</evidence>
<dbReference type="GO" id="GO:0003677">
    <property type="term" value="F:DNA binding"/>
    <property type="evidence" value="ECO:0007669"/>
    <property type="project" value="InterPro"/>
</dbReference>
<evidence type="ECO:0000256" key="15">
    <source>
        <dbReference type="ARBA" id="ARBA00023306"/>
    </source>
</evidence>
<comment type="cofactor">
    <cofactor evidence="1">
        <name>[4Fe-4S] cluster</name>
        <dbReference type="ChEBI" id="CHEBI:49883"/>
    </cofactor>
</comment>
<evidence type="ECO:0000256" key="12">
    <source>
        <dbReference type="ARBA" id="ARBA00023014"/>
    </source>
</evidence>
<dbReference type="GO" id="GO:0005634">
    <property type="term" value="C:nucleus"/>
    <property type="evidence" value="ECO:0007669"/>
    <property type="project" value="UniProtKB-SubCell"/>
</dbReference>
<keyword evidence="7" id="KW-0547">Nucleotide-binding</keyword>
<dbReference type="InterPro" id="IPR010614">
    <property type="entry name" value="RAD3-like_helicase_DEAD"/>
</dbReference>
<keyword evidence="13" id="KW-0413">Isomerase</keyword>
<evidence type="ECO:0000256" key="14">
    <source>
        <dbReference type="ARBA" id="ARBA00023242"/>
    </source>
</evidence>
<dbReference type="SMART" id="SM00488">
    <property type="entry name" value="DEXDc2"/>
    <property type="match status" value="1"/>
</dbReference>
<dbReference type="GO" id="GO:0043139">
    <property type="term" value="F:5'-3' DNA helicase activity"/>
    <property type="evidence" value="ECO:0007669"/>
    <property type="project" value="UniProtKB-EC"/>
</dbReference>
<dbReference type="InterPro" id="IPR045028">
    <property type="entry name" value="DinG/Rad3-like"/>
</dbReference>
<evidence type="ECO:0000256" key="3">
    <source>
        <dbReference type="ARBA" id="ARBA00008435"/>
    </source>
</evidence>
<evidence type="ECO:0000313" key="24">
    <source>
        <dbReference type="EMBL" id="TIB37916.1"/>
    </source>
</evidence>
<keyword evidence="12" id="KW-0411">Iron-sulfur</keyword>
<dbReference type="GO" id="GO:0016818">
    <property type="term" value="F:hydrolase activity, acting on acid anhydrides, in phosphorus-containing anhydrides"/>
    <property type="evidence" value="ECO:0007669"/>
    <property type="project" value="InterPro"/>
</dbReference>
<evidence type="ECO:0000256" key="10">
    <source>
        <dbReference type="ARBA" id="ARBA00022840"/>
    </source>
</evidence>
<evidence type="ECO:0000256" key="2">
    <source>
        <dbReference type="ARBA" id="ARBA00004123"/>
    </source>
</evidence>
<evidence type="ECO:0000256" key="19">
    <source>
        <dbReference type="ARBA" id="ARBA00045008"/>
    </source>
</evidence>
<keyword evidence="11" id="KW-0408">Iron</keyword>
<dbReference type="InterPro" id="IPR014013">
    <property type="entry name" value="Helic_SF1/SF2_ATP-bd_DinG/Rad3"/>
</dbReference>
<comment type="catalytic activity">
    <reaction evidence="21">
        <text>ATP + H2O = ADP + phosphate + H(+)</text>
        <dbReference type="Rhea" id="RHEA:13065"/>
        <dbReference type="ChEBI" id="CHEBI:15377"/>
        <dbReference type="ChEBI" id="CHEBI:15378"/>
        <dbReference type="ChEBI" id="CHEBI:30616"/>
        <dbReference type="ChEBI" id="CHEBI:43474"/>
        <dbReference type="ChEBI" id="CHEBI:456216"/>
        <dbReference type="EC" id="5.6.2.3"/>
    </reaction>
</comment>
<evidence type="ECO:0000256" key="5">
    <source>
        <dbReference type="ARBA" id="ARBA00017386"/>
    </source>
</evidence>
<evidence type="ECO:0000256" key="16">
    <source>
        <dbReference type="ARBA" id="ARBA00029709"/>
    </source>
</evidence>
<dbReference type="GO" id="GO:0005524">
    <property type="term" value="F:ATP binding"/>
    <property type="evidence" value="ECO:0007669"/>
    <property type="project" value="UniProtKB-KW"/>
</dbReference>
<dbReference type="PANTHER" id="PTHR11472:SF41">
    <property type="entry name" value="ATP-DEPENDENT DNA HELICASE DDX11-RELATED"/>
    <property type="match status" value="1"/>
</dbReference>
<feature type="domain" description="Helicase ATP-binding" evidence="23">
    <location>
        <begin position="1"/>
        <end position="427"/>
    </location>
</feature>
<keyword evidence="9" id="KW-0347">Helicase</keyword>
<evidence type="ECO:0000256" key="9">
    <source>
        <dbReference type="ARBA" id="ARBA00022806"/>
    </source>
</evidence>
<feature type="compositionally biased region" description="Basic and acidic residues" evidence="22">
    <location>
        <begin position="445"/>
        <end position="459"/>
    </location>
</feature>
<keyword evidence="8" id="KW-0378">Hydrolase</keyword>
<evidence type="ECO:0000256" key="6">
    <source>
        <dbReference type="ARBA" id="ARBA00022723"/>
    </source>
</evidence>
<dbReference type="CDD" id="cd18788">
    <property type="entry name" value="SF2_C_XPD"/>
    <property type="match status" value="1"/>
</dbReference>
<evidence type="ECO:0000259" key="23">
    <source>
        <dbReference type="PROSITE" id="PS51193"/>
    </source>
</evidence>
<dbReference type="PANTHER" id="PTHR11472">
    <property type="entry name" value="DNA REPAIR DEAD HELICASE RAD3/XP-D SUBFAMILY MEMBER"/>
    <property type="match status" value="1"/>
</dbReference>